<evidence type="ECO:0000313" key="1">
    <source>
        <dbReference type="EMBL" id="KAJ8247220.1"/>
    </source>
</evidence>
<protein>
    <submittedName>
        <fullName evidence="1">Uncharacterized protein</fullName>
    </submittedName>
</protein>
<keyword evidence="2" id="KW-1185">Reference proteome</keyword>
<dbReference type="AlphaFoldDB" id="A0A9Q1HMP0"/>
<name>A0A9Q1HMP0_CONCO</name>
<proteinExistence type="predicted"/>
<gene>
    <name evidence="1" type="ORF">COCON_G00234550</name>
</gene>
<comment type="caution">
    <text evidence="1">The sequence shown here is derived from an EMBL/GenBank/DDBJ whole genome shotgun (WGS) entry which is preliminary data.</text>
</comment>
<dbReference type="EMBL" id="JAFJMO010000541">
    <property type="protein sequence ID" value="KAJ8247220.1"/>
    <property type="molecule type" value="Genomic_DNA"/>
</dbReference>
<feature type="non-terminal residue" evidence="1">
    <location>
        <position position="1"/>
    </location>
</feature>
<dbReference type="OrthoDB" id="5877502at2759"/>
<evidence type="ECO:0000313" key="2">
    <source>
        <dbReference type="Proteomes" id="UP001152803"/>
    </source>
</evidence>
<accession>A0A9Q1HMP0</accession>
<sequence length="371" mass="42129">PCHRYQYLKSQQLLSSSVENIGLNTEPLTRGRFLWRKREALEKHRLHTIQKEQSDCEHLQTSQPKQDIQTVNMQEPTDEPSPNVKCTWTGKSLFFGLPDETTVSKLLDNYLKSKLSTLPVIGLSSLIEFYGENKPDSMVCKTCSKAVSINSIIGHLIGPTHRYKYIKSEHPDLLRGWSDNPSMTENITKLHTIAQRVEKEEGCGQFTVIKWQDHTVELTGPTSNSKVQSVQISAALQPPENYSDPERMSQLLTFLKKKKKKQTVALIGLREMIECTAVSRSAFYICTVCKTMIHNKLIMPHVAGLWHRINYIKMQYPSWLKPGTKKLGSKRQAYVQKLAGIIQDKEGIGDVQVVELDEVLHGDPSQSQLTT</sequence>
<reference evidence="1" key="1">
    <citation type="journal article" date="2023" name="Science">
        <title>Genome structures resolve the early diversification of teleost fishes.</title>
        <authorList>
            <person name="Parey E."/>
            <person name="Louis A."/>
            <person name="Montfort J."/>
            <person name="Bouchez O."/>
            <person name="Roques C."/>
            <person name="Iampietro C."/>
            <person name="Lluch J."/>
            <person name="Castinel A."/>
            <person name="Donnadieu C."/>
            <person name="Desvignes T."/>
            <person name="Floi Bucao C."/>
            <person name="Jouanno E."/>
            <person name="Wen M."/>
            <person name="Mejri S."/>
            <person name="Dirks R."/>
            <person name="Jansen H."/>
            <person name="Henkel C."/>
            <person name="Chen W.J."/>
            <person name="Zahm M."/>
            <person name="Cabau C."/>
            <person name="Klopp C."/>
            <person name="Thompson A.W."/>
            <person name="Robinson-Rechavi M."/>
            <person name="Braasch I."/>
            <person name="Lecointre G."/>
            <person name="Bobe J."/>
            <person name="Postlethwait J.H."/>
            <person name="Berthelot C."/>
            <person name="Roest Crollius H."/>
            <person name="Guiguen Y."/>
        </authorList>
    </citation>
    <scope>NUCLEOTIDE SEQUENCE</scope>
    <source>
        <strain evidence="1">Concon-B</strain>
    </source>
</reference>
<organism evidence="1 2">
    <name type="scientific">Conger conger</name>
    <name type="common">Conger eel</name>
    <name type="synonym">Muraena conger</name>
    <dbReference type="NCBI Taxonomy" id="82655"/>
    <lineage>
        <taxon>Eukaryota</taxon>
        <taxon>Metazoa</taxon>
        <taxon>Chordata</taxon>
        <taxon>Craniata</taxon>
        <taxon>Vertebrata</taxon>
        <taxon>Euteleostomi</taxon>
        <taxon>Actinopterygii</taxon>
        <taxon>Neopterygii</taxon>
        <taxon>Teleostei</taxon>
        <taxon>Anguilliformes</taxon>
        <taxon>Congridae</taxon>
        <taxon>Conger</taxon>
    </lineage>
</organism>
<dbReference type="Proteomes" id="UP001152803">
    <property type="component" value="Unassembled WGS sequence"/>
</dbReference>
<feature type="non-terminal residue" evidence="1">
    <location>
        <position position="371"/>
    </location>
</feature>